<keyword evidence="1" id="KW-0732">Signal</keyword>
<evidence type="ECO:0000313" key="3">
    <source>
        <dbReference type="EMBL" id="SHF53783.1"/>
    </source>
</evidence>
<dbReference type="Gene3D" id="2.60.40.10">
    <property type="entry name" value="Immunoglobulins"/>
    <property type="match status" value="1"/>
</dbReference>
<dbReference type="InterPro" id="IPR036116">
    <property type="entry name" value="FN3_sf"/>
</dbReference>
<dbReference type="SMART" id="SM00060">
    <property type="entry name" value="FN3"/>
    <property type="match status" value="1"/>
</dbReference>
<dbReference type="InterPro" id="IPR013783">
    <property type="entry name" value="Ig-like_fold"/>
</dbReference>
<keyword evidence="4" id="KW-1185">Reference proteome</keyword>
<protein>
    <recommendedName>
        <fullName evidence="2">Fibronectin type-III domain-containing protein</fullName>
    </recommendedName>
</protein>
<dbReference type="AlphaFoldDB" id="A0A1M5CGA6"/>
<accession>A0A1M5CGA6</accession>
<dbReference type="SUPFAM" id="SSF49265">
    <property type="entry name" value="Fibronectin type III"/>
    <property type="match status" value="1"/>
</dbReference>
<dbReference type="CDD" id="cd00063">
    <property type="entry name" value="FN3"/>
    <property type="match status" value="1"/>
</dbReference>
<name>A0A1M5CGA6_9BACE</name>
<dbReference type="Pfam" id="PF25275">
    <property type="entry name" value="Golvesin_C"/>
    <property type="match status" value="1"/>
</dbReference>
<dbReference type="OrthoDB" id="719733at2"/>
<evidence type="ECO:0000259" key="2">
    <source>
        <dbReference type="PROSITE" id="PS50853"/>
    </source>
</evidence>
<sequence length="994" mass="111481">MKKKYILFLLLIVFAVKGTAQDIDKNVEERLKNFFENYTCSTAQIGKTNLSSFKIDYDAKKLDIYASESFAYQPFLPEIVEGIYRHISQILPGPVCYFKTTVYSDGKPIEELIPNIYRKRKKDKSRLSGDIDYKGTPWVNNISHPIDISRGLQSRHIALWQSHGKYFKNGNGNETINGDGNGAGKGNGSKNGTGDGKWLWQRPRLFCTSEDLFTQSIVIPYLIPMLENAGANVFTPRERDIQKNEVIVDNDNKQSESLYIEVKNRKRYWNTSDIAGFAQRKSRYQDGENPFKDGTIRYIKTENKKNKAFAEWVPNIPEEGEYAVYVTYQTLPESVSDAKYTVIHKGGATEFTVNQKIGGGTWVYLGTFSFDKGSNDYGMVILSNESKEKGVVCADAVRFGGGMGNISRGGTLSGVPRYLEGARYYAQWSGMPYSVYGDEKRINDYADDINTRSRMINYLSGGSVYNPKEKGVGIPFEMTMALHSDAGYTSNGTTIGSLGVYTTDFNDSKLHSGISRYASRDLTDIMITQLKSDINSQFDIQWNRRGMWDKNYSETRLPAVPSAILEFLSHQNFTDMTFGHDPNFKFAVGRSIYKSILRFVTSQHDEECVVQPLPVSHFAIKFGKKKNTVNLSWKPVEDPLESSAKPHSYIVYTRIGNFGFDNGVVVEGTSYTAKIEPELIYSFKVTAVNKGGESFPSEILSAYKAKKEKERVLIINGFDRISGPAIVNNPDSAGFDLRKDPGVSYKYNISYCGYQTGFDRKNAGKETQGGLGYSGSELEGLKIAGNTFDYAFIHGKAIQATPGFSFVSCSNEAVESGQIKLNDYKIVDYILGLQKEDSTTIKLINKRYKTFTPKMKELITRYCHKGGNVMVSGSYVGSDMSSNEDRGFTEDVLKYSFESSVQKRASGSIFGLGRTFTIPREMNEIIYSVPSPDCIVPVSTAFPVFKYVDENRSAGTAYKGDYRTFIMGFPFETIDTDTHRAEIMSGILQFLNGR</sequence>
<feature type="chain" id="PRO_5012047631" description="Fibronectin type-III domain-containing protein" evidence="1">
    <location>
        <begin position="21"/>
        <end position="994"/>
    </location>
</feature>
<gene>
    <name evidence="3" type="ORF">SAMN05444405_11035</name>
</gene>
<feature type="domain" description="Fibronectin type-III" evidence="2">
    <location>
        <begin position="614"/>
        <end position="708"/>
    </location>
</feature>
<reference evidence="3 4" key="1">
    <citation type="submission" date="2016-11" db="EMBL/GenBank/DDBJ databases">
        <authorList>
            <person name="Jaros S."/>
            <person name="Januszkiewicz K."/>
            <person name="Wedrychowicz H."/>
        </authorList>
    </citation>
    <scope>NUCLEOTIDE SEQUENCE [LARGE SCALE GENOMIC DNA]</scope>
    <source>
        <strain evidence="3 4">DSM 26991</strain>
    </source>
</reference>
<dbReference type="InterPro" id="IPR033803">
    <property type="entry name" value="CBD-like_Golvesin-Xly"/>
</dbReference>
<dbReference type="STRING" id="1297750.SAMN05444405_11035"/>
<dbReference type="Proteomes" id="UP000184509">
    <property type="component" value="Unassembled WGS sequence"/>
</dbReference>
<dbReference type="EMBL" id="FQTV01000010">
    <property type="protein sequence ID" value="SHF53783.1"/>
    <property type="molecule type" value="Genomic_DNA"/>
</dbReference>
<proteinExistence type="predicted"/>
<dbReference type="RefSeq" id="WP_073401877.1">
    <property type="nucleotide sequence ID" value="NZ_FQTV01000010.1"/>
</dbReference>
<dbReference type="InterPro" id="IPR003961">
    <property type="entry name" value="FN3_dom"/>
</dbReference>
<dbReference type="Gene3D" id="3.40.630.40">
    <property type="entry name" value="Zn-dependent exopeptidases"/>
    <property type="match status" value="1"/>
</dbReference>
<dbReference type="PROSITE" id="PS50853">
    <property type="entry name" value="FN3"/>
    <property type="match status" value="1"/>
</dbReference>
<evidence type="ECO:0000313" key="4">
    <source>
        <dbReference type="Proteomes" id="UP000184509"/>
    </source>
</evidence>
<evidence type="ECO:0000256" key="1">
    <source>
        <dbReference type="SAM" id="SignalP"/>
    </source>
</evidence>
<organism evidence="3 4">
    <name type="scientific">Bacteroides luti</name>
    <dbReference type="NCBI Taxonomy" id="1297750"/>
    <lineage>
        <taxon>Bacteria</taxon>
        <taxon>Pseudomonadati</taxon>
        <taxon>Bacteroidota</taxon>
        <taxon>Bacteroidia</taxon>
        <taxon>Bacteroidales</taxon>
        <taxon>Bacteroidaceae</taxon>
        <taxon>Bacteroides</taxon>
    </lineage>
</organism>
<feature type="signal peptide" evidence="1">
    <location>
        <begin position="1"/>
        <end position="20"/>
    </location>
</feature>